<sequence length="274" mass="31297">MYDIFLSSIVQDEDIKATCSILSGLCAMPAWESLHRVLYFKGPARPNGISNQSSIVKTGQRKDTVALWKELHQQLSRQSYVVQARFEVFKDKDFGNATPANFDAQPGVLRWTDFPDPPQKGAGAGVTQRKRTEIWEQRNLPSIMRDNNYALKSEAIEEVYQFFRDDVEFVLFRHYALPPSGDGTPLATVGPWETTFTPTDPGRRWIFLVKVHVLQDNKPDEILKAHEQLNSIRRELEGVFDFKTYDRRIHDTRIAVEMRNAPAPLPQVMTAGMA</sequence>
<comment type="function">
    <text evidence="8">Component of the Mediator complex, a coactivator involved in the regulated transcription of nearly all RNA polymerase II-dependent genes. Mediator functions as a bridge to convey information from gene-specific regulatory proteins to the basal RNA polymerase II transcription machinery. Mediator is recruited to promoters by direct interactions with regulatory proteins and serves as a scaffold for the assembly of a functional preinitiation complex with RNA polymerase II and the general transcription factors.</text>
</comment>
<evidence type="ECO:0000256" key="3">
    <source>
        <dbReference type="ARBA" id="ARBA00019612"/>
    </source>
</evidence>
<dbReference type="EMBL" id="JAGPXD010000007">
    <property type="protein sequence ID" value="KAH7347312.1"/>
    <property type="molecule type" value="Genomic_DNA"/>
</dbReference>
<organism evidence="9 10">
    <name type="scientific">Plectosphaerella cucumerina</name>
    <dbReference type="NCBI Taxonomy" id="40658"/>
    <lineage>
        <taxon>Eukaryota</taxon>
        <taxon>Fungi</taxon>
        <taxon>Dikarya</taxon>
        <taxon>Ascomycota</taxon>
        <taxon>Pezizomycotina</taxon>
        <taxon>Sordariomycetes</taxon>
        <taxon>Hypocreomycetidae</taxon>
        <taxon>Glomerellales</taxon>
        <taxon>Plectosphaerellaceae</taxon>
        <taxon>Plectosphaerella</taxon>
    </lineage>
</organism>
<accession>A0A8K0WYW6</accession>
<dbReference type="Pfam" id="PF09637">
    <property type="entry name" value="Med18"/>
    <property type="match status" value="1"/>
</dbReference>
<dbReference type="Proteomes" id="UP000813385">
    <property type="component" value="Unassembled WGS sequence"/>
</dbReference>
<evidence type="ECO:0000256" key="2">
    <source>
        <dbReference type="ARBA" id="ARBA00009814"/>
    </source>
</evidence>
<dbReference type="InterPro" id="IPR019095">
    <property type="entry name" value="Mediator_Med18"/>
</dbReference>
<gene>
    <name evidence="8" type="primary">MED18</name>
    <name evidence="9" type="ORF">B0T11DRAFT_141015</name>
</gene>
<proteinExistence type="inferred from homology"/>
<keyword evidence="4 8" id="KW-0805">Transcription regulation</keyword>
<comment type="similarity">
    <text evidence="2 8">Belongs to the Mediator complex subunit 18 family.</text>
</comment>
<name>A0A8K0WYW6_9PEZI</name>
<evidence type="ECO:0000256" key="6">
    <source>
        <dbReference type="ARBA" id="ARBA00023242"/>
    </source>
</evidence>
<dbReference type="PANTHER" id="PTHR13321:SF2">
    <property type="entry name" value="MEDIATOR OF RNA POLYMERASE II TRANSCRIPTION SUBUNIT 18"/>
    <property type="match status" value="1"/>
</dbReference>
<dbReference type="OrthoDB" id="5348092at2759"/>
<keyword evidence="8" id="KW-0010">Activator</keyword>
<dbReference type="PANTHER" id="PTHR13321">
    <property type="entry name" value="MEDIATOR OF RNA POLYMERASE II TRANSCRIPTION, SUBUNIT 18"/>
    <property type="match status" value="1"/>
</dbReference>
<evidence type="ECO:0000256" key="1">
    <source>
        <dbReference type="ARBA" id="ARBA00004123"/>
    </source>
</evidence>
<keyword evidence="5 8" id="KW-0804">Transcription</keyword>
<evidence type="ECO:0000256" key="8">
    <source>
        <dbReference type="RuleBase" id="RU364150"/>
    </source>
</evidence>
<evidence type="ECO:0000313" key="9">
    <source>
        <dbReference type="EMBL" id="KAH7347312.1"/>
    </source>
</evidence>
<protein>
    <recommendedName>
        <fullName evidence="3 8">Mediator of RNA polymerase II transcription subunit 18</fullName>
    </recommendedName>
    <alternativeName>
        <fullName evidence="7 8">Mediator complex subunit 18</fullName>
    </alternativeName>
</protein>
<dbReference type="GO" id="GO:0006369">
    <property type="term" value="P:termination of RNA polymerase II transcription"/>
    <property type="evidence" value="ECO:0007669"/>
    <property type="project" value="TreeGrafter"/>
</dbReference>
<dbReference type="GO" id="GO:0003712">
    <property type="term" value="F:transcription coregulator activity"/>
    <property type="evidence" value="ECO:0007669"/>
    <property type="project" value="InterPro"/>
</dbReference>
<evidence type="ECO:0000313" key="10">
    <source>
        <dbReference type="Proteomes" id="UP000813385"/>
    </source>
</evidence>
<reference evidence="9" key="1">
    <citation type="journal article" date="2021" name="Nat. Commun.">
        <title>Genetic determinants of endophytism in the Arabidopsis root mycobiome.</title>
        <authorList>
            <person name="Mesny F."/>
            <person name="Miyauchi S."/>
            <person name="Thiergart T."/>
            <person name="Pickel B."/>
            <person name="Atanasova L."/>
            <person name="Karlsson M."/>
            <person name="Huettel B."/>
            <person name="Barry K.W."/>
            <person name="Haridas S."/>
            <person name="Chen C."/>
            <person name="Bauer D."/>
            <person name="Andreopoulos W."/>
            <person name="Pangilinan J."/>
            <person name="LaButti K."/>
            <person name="Riley R."/>
            <person name="Lipzen A."/>
            <person name="Clum A."/>
            <person name="Drula E."/>
            <person name="Henrissat B."/>
            <person name="Kohler A."/>
            <person name="Grigoriev I.V."/>
            <person name="Martin F.M."/>
            <person name="Hacquard S."/>
        </authorList>
    </citation>
    <scope>NUCLEOTIDE SEQUENCE</scope>
    <source>
        <strain evidence="9">MPI-CAGE-AT-0016</strain>
    </source>
</reference>
<comment type="caution">
    <text evidence="9">The sequence shown here is derived from an EMBL/GenBank/DDBJ whole genome shotgun (WGS) entry which is preliminary data.</text>
</comment>
<evidence type="ECO:0000256" key="4">
    <source>
        <dbReference type="ARBA" id="ARBA00023015"/>
    </source>
</evidence>
<evidence type="ECO:0000256" key="7">
    <source>
        <dbReference type="ARBA" id="ARBA00032012"/>
    </source>
</evidence>
<dbReference type="GO" id="GO:0070847">
    <property type="term" value="C:core mediator complex"/>
    <property type="evidence" value="ECO:0007669"/>
    <property type="project" value="TreeGrafter"/>
</dbReference>
<comment type="subunit">
    <text evidence="8">Component of the Mediator complex.</text>
</comment>
<keyword evidence="10" id="KW-1185">Reference proteome</keyword>
<keyword evidence="6 8" id="KW-0539">Nucleus</keyword>
<evidence type="ECO:0000256" key="5">
    <source>
        <dbReference type="ARBA" id="ARBA00023163"/>
    </source>
</evidence>
<dbReference type="Gene3D" id="2.40.320.10">
    <property type="entry name" value="Hypothetical Protein Pfu-838710-001"/>
    <property type="match status" value="1"/>
</dbReference>
<dbReference type="GO" id="GO:0006357">
    <property type="term" value="P:regulation of transcription by RNA polymerase II"/>
    <property type="evidence" value="ECO:0007669"/>
    <property type="project" value="InterPro"/>
</dbReference>
<dbReference type="AlphaFoldDB" id="A0A8K0WYW6"/>
<dbReference type="GO" id="GO:0016592">
    <property type="term" value="C:mediator complex"/>
    <property type="evidence" value="ECO:0007669"/>
    <property type="project" value="InterPro"/>
</dbReference>
<comment type="subcellular location">
    <subcellularLocation>
        <location evidence="1 8">Nucleus</location>
    </subcellularLocation>
</comment>